<proteinExistence type="predicted"/>
<reference evidence="2 3" key="1">
    <citation type="submission" date="2020-03" db="EMBL/GenBank/DDBJ databases">
        <title>WGS of actinomycetes isolated from Thailand.</title>
        <authorList>
            <person name="Thawai C."/>
        </authorList>
    </citation>
    <scope>NUCLEOTIDE SEQUENCE [LARGE SCALE GENOMIC DNA]</scope>
    <source>
        <strain evidence="2 3">FMUSA5-5</strain>
    </source>
</reference>
<accession>A0ABX1BLF0</accession>
<feature type="region of interest" description="Disordered" evidence="1">
    <location>
        <begin position="1"/>
        <end position="55"/>
    </location>
</feature>
<feature type="compositionally biased region" description="Low complexity" evidence="1">
    <location>
        <begin position="26"/>
        <end position="42"/>
    </location>
</feature>
<dbReference type="EMBL" id="JAATEP010000040">
    <property type="protein sequence ID" value="NJP95608.1"/>
    <property type="molecule type" value="Genomic_DNA"/>
</dbReference>
<organism evidence="2 3">
    <name type="scientific">Nonomuraea composti</name>
    <dbReference type="NCBI Taxonomy" id="2720023"/>
    <lineage>
        <taxon>Bacteria</taxon>
        <taxon>Bacillati</taxon>
        <taxon>Actinomycetota</taxon>
        <taxon>Actinomycetes</taxon>
        <taxon>Streptosporangiales</taxon>
        <taxon>Streptosporangiaceae</taxon>
        <taxon>Nonomuraea</taxon>
    </lineage>
</organism>
<protein>
    <submittedName>
        <fullName evidence="2">Uncharacterized protein</fullName>
    </submittedName>
</protein>
<evidence type="ECO:0000313" key="3">
    <source>
        <dbReference type="Proteomes" id="UP000696294"/>
    </source>
</evidence>
<dbReference type="Proteomes" id="UP000696294">
    <property type="component" value="Unassembled WGS sequence"/>
</dbReference>
<keyword evidence="3" id="KW-1185">Reference proteome</keyword>
<gene>
    <name evidence="2" type="ORF">HCN51_40320</name>
</gene>
<comment type="caution">
    <text evidence="2">The sequence shown here is derived from an EMBL/GenBank/DDBJ whole genome shotgun (WGS) entry which is preliminary data.</text>
</comment>
<evidence type="ECO:0000256" key="1">
    <source>
        <dbReference type="SAM" id="MobiDB-lite"/>
    </source>
</evidence>
<sequence length="55" mass="5532">MSTGRPVLTSGSEPAYGSAAVLPDQGPRAAYAPASAAGSGPRVTFSGRARRRTGR</sequence>
<evidence type="ECO:0000313" key="2">
    <source>
        <dbReference type="EMBL" id="NJP95608.1"/>
    </source>
</evidence>
<dbReference type="RefSeq" id="WP_168017324.1">
    <property type="nucleotide sequence ID" value="NZ_JAATEP010000040.1"/>
</dbReference>
<name>A0ABX1BLF0_9ACTN</name>